<dbReference type="AlphaFoldDB" id="A0AAV4NPT4"/>
<evidence type="ECO:0000256" key="1">
    <source>
        <dbReference type="ARBA" id="ARBA00004123"/>
    </source>
</evidence>
<evidence type="ECO:0000256" key="3">
    <source>
        <dbReference type="ARBA" id="ARBA00016811"/>
    </source>
</evidence>
<dbReference type="PANTHER" id="PTHR16055">
    <property type="entry name" value="INTEGRATOR COMPLEX SUBUNIT 10"/>
    <property type="match status" value="1"/>
</dbReference>
<organism evidence="6 7">
    <name type="scientific">Caerostris darwini</name>
    <dbReference type="NCBI Taxonomy" id="1538125"/>
    <lineage>
        <taxon>Eukaryota</taxon>
        <taxon>Metazoa</taxon>
        <taxon>Ecdysozoa</taxon>
        <taxon>Arthropoda</taxon>
        <taxon>Chelicerata</taxon>
        <taxon>Arachnida</taxon>
        <taxon>Araneae</taxon>
        <taxon>Araneomorphae</taxon>
        <taxon>Entelegynae</taxon>
        <taxon>Araneoidea</taxon>
        <taxon>Araneidae</taxon>
        <taxon>Caerostris</taxon>
    </lineage>
</organism>
<evidence type="ECO:0000256" key="5">
    <source>
        <dbReference type="SAM" id="MobiDB-lite"/>
    </source>
</evidence>
<dbReference type="PANTHER" id="PTHR16055:SF2">
    <property type="entry name" value="INTEGRATOR COMPLEX SUBUNIT 10"/>
    <property type="match status" value="1"/>
</dbReference>
<dbReference type="InterPro" id="IPR026164">
    <property type="entry name" value="Int_cplx_su10"/>
</dbReference>
<feature type="region of interest" description="Disordered" evidence="5">
    <location>
        <begin position="1"/>
        <end position="20"/>
    </location>
</feature>
<protein>
    <recommendedName>
        <fullName evidence="3">Integrator complex subunit 10</fullName>
    </recommendedName>
</protein>
<comment type="subcellular location">
    <subcellularLocation>
        <location evidence="1">Nucleus</location>
    </subcellularLocation>
</comment>
<proteinExistence type="inferred from homology"/>
<keyword evidence="4" id="KW-0539">Nucleus</keyword>
<comment type="similarity">
    <text evidence="2">Belongs to the Integrator subunit 10 family.</text>
</comment>
<gene>
    <name evidence="6" type="primary">ints10_2</name>
    <name evidence="6" type="ORF">CDAR_255521</name>
</gene>
<evidence type="ECO:0000256" key="4">
    <source>
        <dbReference type="ARBA" id="ARBA00023242"/>
    </source>
</evidence>
<keyword evidence="7" id="KW-1185">Reference proteome</keyword>
<reference evidence="6 7" key="1">
    <citation type="submission" date="2021-06" db="EMBL/GenBank/DDBJ databases">
        <title>Caerostris darwini draft genome.</title>
        <authorList>
            <person name="Kono N."/>
            <person name="Arakawa K."/>
        </authorList>
    </citation>
    <scope>NUCLEOTIDE SEQUENCE [LARGE SCALE GENOMIC DNA]</scope>
</reference>
<name>A0AAV4NPT4_9ARAC</name>
<sequence>MASNSEEKLSMNTEEWTRERDEEDKEAFLLSKLQNSSGGVNSQIWTIFASSFFPRNSTILYESYQRAYARNDLEESSKYLRQLIEISIETVNQEVKIIAETLCSESNSFMRKIFELLPENAKYKVMLNATQNITSLNCFEYCELMLAFLKQIPFPKYVKHAYDVNETLILDEKNCDINDPINRSRMISVCQVFPLIIQMSQVDMRNERDFYFLQQAVEFYLSCMFIPPTAQNDEIIKSLHLCRTVPLERWGPLLELFKAFAIRYKWTIPEKLEVYNENRVDELVVWLKFRGNDFHNMILKKYTKLEVKQQCEEVFFSICLAFFYYFYEIASYIYPQNKPNFFQGKCTYFLLDGNPTCRKKCPENLGNELLLAEISDRRKGASVFLTPQSENIGPELQPTKQGDLRKGALIFLTPQRENIGPELQPTNQGYASNLRKGASVFQTPQLGNIGPKLQPTNQGYASDLTIGASVFQTPQRGNIGPQLQPTNQGYASDLRKGALVFLTPQRENIGPELQPTNQGYASDLRKGALVFLTPQRENIGPELQPTNQGYASDLRKGALVFLTPQRENIGPELQPTNQGHASDLRKGALVFLTPQRENIGPELQSTNQGYASNLRKGASVFQTPQLGNIGPQLQPTNQGYASDLRKGALVFLTPQRENIGPELQSTNQGYASEIPILFQEYN</sequence>
<dbReference type="EMBL" id="BPLQ01001925">
    <property type="protein sequence ID" value="GIX86837.1"/>
    <property type="molecule type" value="Genomic_DNA"/>
</dbReference>
<dbReference type="GO" id="GO:0016180">
    <property type="term" value="P:snRNA processing"/>
    <property type="evidence" value="ECO:0007669"/>
    <property type="project" value="InterPro"/>
</dbReference>
<dbReference type="GO" id="GO:0032039">
    <property type="term" value="C:integrator complex"/>
    <property type="evidence" value="ECO:0007669"/>
    <property type="project" value="InterPro"/>
</dbReference>
<accession>A0AAV4NPT4</accession>
<evidence type="ECO:0000313" key="7">
    <source>
        <dbReference type="Proteomes" id="UP001054837"/>
    </source>
</evidence>
<dbReference type="Proteomes" id="UP001054837">
    <property type="component" value="Unassembled WGS sequence"/>
</dbReference>
<comment type="caution">
    <text evidence="6">The sequence shown here is derived from an EMBL/GenBank/DDBJ whole genome shotgun (WGS) entry which is preliminary data.</text>
</comment>
<evidence type="ECO:0000313" key="6">
    <source>
        <dbReference type="EMBL" id="GIX86837.1"/>
    </source>
</evidence>
<evidence type="ECO:0000256" key="2">
    <source>
        <dbReference type="ARBA" id="ARBA00010391"/>
    </source>
</evidence>
<dbReference type="Pfam" id="PF21045">
    <property type="entry name" value="INT10"/>
    <property type="match status" value="1"/>
</dbReference>